<organism evidence="1">
    <name type="scientific">Harvfovirus sp</name>
    <dbReference type="NCBI Taxonomy" id="2487768"/>
    <lineage>
        <taxon>Viruses</taxon>
        <taxon>Varidnaviria</taxon>
        <taxon>Bamfordvirae</taxon>
        <taxon>Nucleocytoviricota</taxon>
        <taxon>Megaviricetes</taxon>
        <taxon>Imitervirales</taxon>
        <taxon>Mimiviridae</taxon>
        <taxon>Klosneuvirinae</taxon>
    </lineage>
</organism>
<reference evidence="1" key="1">
    <citation type="submission" date="2018-10" db="EMBL/GenBank/DDBJ databases">
        <title>Hidden diversity of soil giant viruses.</title>
        <authorList>
            <person name="Schulz F."/>
            <person name="Alteio L."/>
            <person name="Goudeau D."/>
            <person name="Ryan E.M."/>
            <person name="Malmstrom R.R."/>
            <person name="Blanchard J."/>
            <person name="Woyke T."/>
        </authorList>
    </citation>
    <scope>NUCLEOTIDE SEQUENCE</scope>
    <source>
        <strain evidence="1">HAV1</strain>
    </source>
</reference>
<dbReference type="EMBL" id="MK072308">
    <property type="protein sequence ID" value="AYV81829.1"/>
    <property type="molecule type" value="Genomic_DNA"/>
</dbReference>
<dbReference type="InterPro" id="IPR043905">
    <property type="entry name" value="DUF5771"/>
</dbReference>
<evidence type="ECO:0000313" key="1">
    <source>
        <dbReference type="EMBL" id="AYV81829.1"/>
    </source>
</evidence>
<name>A0A3G5A8Z3_9VIRU</name>
<dbReference type="Pfam" id="PF19075">
    <property type="entry name" value="DUF5771"/>
    <property type="match status" value="1"/>
</dbReference>
<proteinExistence type="predicted"/>
<protein>
    <submittedName>
        <fullName evidence="1">Uncharacterized protein</fullName>
    </submittedName>
</protein>
<gene>
    <name evidence="1" type="ORF">Harvfovirus66_10</name>
</gene>
<accession>A0A3G5A8Z3</accession>
<sequence length="112" mass="12686">MSRGRSVSVKGAWVPPTCAPSINRQKKKRLFSLQRGVLGQYGYKNVDNLSTQQRHKALDKALDSGVKPLPLLRRVNALYVLNKNKDPSLAKKFQADVDYIRKTRAYQNRSTA</sequence>